<evidence type="ECO:0000313" key="3">
    <source>
        <dbReference type="EMBL" id="NXC40636.1"/>
    </source>
</evidence>
<dbReference type="Gene3D" id="3.10.100.10">
    <property type="entry name" value="Mannose-Binding Protein A, subunit A"/>
    <property type="match status" value="1"/>
</dbReference>
<dbReference type="InterPro" id="IPR016186">
    <property type="entry name" value="C-type_lectin-like/link_sf"/>
</dbReference>
<comment type="caution">
    <text evidence="3">The sequence shown here is derived from an EMBL/GenBank/DDBJ whole genome shotgun (WGS) entry which is preliminary data.</text>
</comment>
<keyword evidence="1" id="KW-0430">Lectin</keyword>
<feature type="domain" description="C-type lectin" evidence="2">
    <location>
        <begin position="56"/>
        <end position="161"/>
    </location>
</feature>
<evidence type="ECO:0000256" key="1">
    <source>
        <dbReference type="ARBA" id="ARBA00022734"/>
    </source>
</evidence>
<feature type="non-terminal residue" evidence="3">
    <location>
        <position position="1"/>
    </location>
</feature>
<dbReference type="PANTHER" id="PTHR46746">
    <property type="entry name" value="KILLER CELL LECTIN-LIKE RECEPTOR SUBFAMILY F MEMBER 2"/>
    <property type="match status" value="1"/>
</dbReference>
<dbReference type="GO" id="GO:0030246">
    <property type="term" value="F:carbohydrate binding"/>
    <property type="evidence" value="ECO:0007669"/>
    <property type="project" value="UniProtKB-KW"/>
</dbReference>
<sequence>VFQKTPPPQHYSETRGRNGMELCVSSSILQYFCPTTGNSSAVHAGCQLCPQFWQLFGDQCFWLSKAKGTWKRGRKDCKNWDSQLVVLQNKAEMVNIEWDGSKQHVWIGLKGSNNTWKWVDNSSFNATWFGAQTKLANGCGTLRDMMLEDDSCNGEHEWVCQKKPFLLLP</sequence>
<dbReference type="Pfam" id="PF00059">
    <property type="entry name" value="Lectin_C"/>
    <property type="match status" value="1"/>
</dbReference>
<feature type="non-terminal residue" evidence="3">
    <location>
        <position position="169"/>
    </location>
</feature>
<name>A0A851NEM7_9GALL</name>
<evidence type="ECO:0000259" key="2">
    <source>
        <dbReference type="PROSITE" id="PS50041"/>
    </source>
</evidence>
<accession>A0A851NEM7</accession>
<dbReference type="InterPro" id="IPR016187">
    <property type="entry name" value="CTDL_fold"/>
</dbReference>
<dbReference type="GO" id="GO:0005886">
    <property type="term" value="C:plasma membrane"/>
    <property type="evidence" value="ECO:0007669"/>
    <property type="project" value="TreeGrafter"/>
</dbReference>
<proteinExistence type="predicted"/>
<dbReference type="AlphaFoldDB" id="A0A851NEM7"/>
<dbReference type="InterPro" id="IPR001304">
    <property type="entry name" value="C-type_lectin-like"/>
</dbReference>
<dbReference type="Proteomes" id="UP000613066">
    <property type="component" value="Unassembled WGS sequence"/>
</dbReference>
<dbReference type="SMART" id="SM00034">
    <property type="entry name" value="CLECT"/>
    <property type="match status" value="1"/>
</dbReference>
<dbReference type="EMBL" id="WBMW01001475">
    <property type="protein sequence ID" value="NXC40636.1"/>
    <property type="molecule type" value="Genomic_DNA"/>
</dbReference>
<dbReference type="PANTHER" id="PTHR46746:SF3">
    <property type="entry name" value="C-TYPE LECTIN DOMAIN-CONTAINING PROTEIN-RELATED"/>
    <property type="match status" value="1"/>
</dbReference>
<dbReference type="InterPro" id="IPR051379">
    <property type="entry name" value="C-type_Lectin_Receptor_IMM"/>
</dbReference>
<dbReference type="OrthoDB" id="538816at2759"/>
<reference evidence="3" key="1">
    <citation type="submission" date="2019-09" db="EMBL/GenBank/DDBJ databases">
        <title>Bird 10,000 Genomes (B10K) Project - Family phase.</title>
        <authorList>
            <person name="Zhang G."/>
        </authorList>
    </citation>
    <scope>NUCLEOTIDE SEQUENCE</scope>
    <source>
        <strain evidence="3">B10K-DU-001-08</strain>
        <tissue evidence="3">Muscle</tissue>
    </source>
</reference>
<gene>
    <name evidence="3" type="primary">Klrg1_0</name>
    <name evidence="3" type="ORF">PENPIL_R04442</name>
</gene>
<evidence type="ECO:0000313" key="4">
    <source>
        <dbReference type="Proteomes" id="UP000613066"/>
    </source>
</evidence>
<protein>
    <submittedName>
        <fullName evidence="3">KLRG1 protein</fullName>
    </submittedName>
</protein>
<dbReference type="PROSITE" id="PS50041">
    <property type="entry name" value="C_TYPE_LECTIN_2"/>
    <property type="match status" value="1"/>
</dbReference>
<dbReference type="SUPFAM" id="SSF56436">
    <property type="entry name" value="C-type lectin-like"/>
    <property type="match status" value="1"/>
</dbReference>
<keyword evidence="4" id="KW-1185">Reference proteome</keyword>
<organism evidence="3 4">
    <name type="scientific">Penelope pileata</name>
    <dbReference type="NCBI Taxonomy" id="1118817"/>
    <lineage>
        <taxon>Eukaryota</taxon>
        <taxon>Metazoa</taxon>
        <taxon>Chordata</taxon>
        <taxon>Craniata</taxon>
        <taxon>Vertebrata</taxon>
        <taxon>Euteleostomi</taxon>
        <taxon>Archelosauria</taxon>
        <taxon>Archosauria</taxon>
        <taxon>Dinosauria</taxon>
        <taxon>Saurischia</taxon>
        <taxon>Theropoda</taxon>
        <taxon>Coelurosauria</taxon>
        <taxon>Aves</taxon>
        <taxon>Neognathae</taxon>
        <taxon>Galloanserae</taxon>
        <taxon>Galliformes</taxon>
        <taxon>Cracidae</taxon>
        <taxon>Penelope</taxon>
    </lineage>
</organism>